<dbReference type="EMBL" id="MHTK01000005">
    <property type="protein sequence ID" value="OHA59767.1"/>
    <property type="molecule type" value="Genomic_DNA"/>
</dbReference>
<evidence type="ECO:0000313" key="5">
    <source>
        <dbReference type="EMBL" id="OHA59767.1"/>
    </source>
</evidence>
<evidence type="ECO:0000256" key="2">
    <source>
        <dbReference type="ARBA" id="ARBA00022980"/>
    </source>
</evidence>
<dbReference type="GO" id="GO:0003735">
    <property type="term" value="F:structural constituent of ribosome"/>
    <property type="evidence" value="ECO:0007669"/>
    <property type="project" value="InterPro"/>
</dbReference>
<reference evidence="5 6" key="1">
    <citation type="journal article" date="2016" name="Nat. Commun.">
        <title>Thousands of microbial genomes shed light on interconnected biogeochemical processes in an aquifer system.</title>
        <authorList>
            <person name="Anantharaman K."/>
            <person name="Brown C.T."/>
            <person name="Hug L.A."/>
            <person name="Sharon I."/>
            <person name="Castelle C.J."/>
            <person name="Probst A.J."/>
            <person name="Thomas B.C."/>
            <person name="Singh A."/>
            <person name="Wilkins M.J."/>
            <person name="Karaoz U."/>
            <person name="Brodie E.L."/>
            <person name="Williams K.H."/>
            <person name="Hubbard S.S."/>
            <person name="Banfield J.F."/>
        </authorList>
    </citation>
    <scope>NUCLEOTIDE SEQUENCE [LARGE SCALE GENOMIC DNA]</scope>
</reference>
<dbReference type="InterPro" id="IPR012677">
    <property type="entry name" value="Nucleotide-bd_a/b_plait_sf"/>
</dbReference>
<evidence type="ECO:0000256" key="1">
    <source>
        <dbReference type="ARBA" id="ARBA00006700"/>
    </source>
</evidence>
<dbReference type="STRING" id="1802439.A2589_02910"/>
<dbReference type="Proteomes" id="UP000177838">
    <property type="component" value="Unassembled WGS sequence"/>
</dbReference>
<evidence type="ECO:0000256" key="3">
    <source>
        <dbReference type="ARBA" id="ARBA00023274"/>
    </source>
</evidence>
<protein>
    <recommendedName>
        <fullName evidence="4">50S ribosomal protein L23</fullName>
    </recommendedName>
</protein>
<dbReference type="GO" id="GO:1990904">
    <property type="term" value="C:ribonucleoprotein complex"/>
    <property type="evidence" value="ECO:0007669"/>
    <property type="project" value="UniProtKB-KW"/>
</dbReference>
<evidence type="ECO:0000256" key="4">
    <source>
        <dbReference type="ARBA" id="ARBA00035481"/>
    </source>
</evidence>
<dbReference type="GO" id="GO:0005840">
    <property type="term" value="C:ribosome"/>
    <property type="evidence" value="ECO:0007669"/>
    <property type="project" value="UniProtKB-KW"/>
</dbReference>
<gene>
    <name evidence="5" type="ORF">A2589_02910</name>
</gene>
<keyword evidence="3" id="KW-0687">Ribonucleoprotein</keyword>
<dbReference type="GO" id="GO:0006412">
    <property type="term" value="P:translation"/>
    <property type="evidence" value="ECO:0007669"/>
    <property type="project" value="InterPro"/>
</dbReference>
<comment type="caution">
    <text evidence="5">The sequence shown here is derived from an EMBL/GenBank/DDBJ whole genome shotgun (WGS) entry which is preliminary data.</text>
</comment>
<dbReference type="InterPro" id="IPR012678">
    <property type="entry name" value="Ribosomal_uL23/eL15/eS24_sf"/>
</dbReference>
<dbReference type="SUPFAM" id="SSF54189">
    <property type="entry name" value="Ribosomal proteins S24e, L23 and L15e"/>
    <property type="match status" value="1"/>
</dbReference>
<comment type="similarity">
    <text evidence="1">Belongs to the universal ribosomal protein uL23 family.</text>
</comment>
<dbReference type="AlphaFoldDB" id="A0A1G2QH20"/>
<sequence length="99" mass="10900">MPKFTPTSSAVVLLRPRITEKASVLTGNPLPVYTFEVPLQAGKVAVRRAIKEKYKIDPVKINIVSLPAKQVVVRGKRGTKARIKKALVYMPAGTQIDFV</sequence>
<keyword evidence="2 5" id="KW-0689">Ribosomal protein</keyword>
<accession>A0A1G2QH20</accession>
<evidence type="ECO:0000313" key="6">
    <source>
        <dbReference type="Proteomes" id="UP000177838"/>
    </source>
</evidence>
<dbReference type="Pfam" id="PF00276">
    <property type="entry name" value="Ribosomal_L23"/>
    <property type="match status" value="1"/>
</dbReference>
<proteinExistence type="inferred from homology"/>
<dbReference type="InterPro" id="IPR013025">
    <property type="entry name" value="Ribosomal_uL23-like"/>
</dbReference>
<name>A0A1G2QH20_9BACT</name>
<organism evidence="5 6">
    <name type="scientific">Candidatus Vogelbacteria bacterium RIFOXYD1_FULL_46_19</name>
    <dbReference type="NCBI Taxonomy" id="1802439"/>
    <lineage>
        <taxon>Bacteria</taxon>
        <taxon>Candidatus Vogeliibacteriota</taxon>
    </lineage>
</organism>
<dbReference type="Gene3D" id="3.30.70.330">
    <property type="match status" value="1"/>
</dbReference>